<dbReference type="NCBIfam" id="NF001370">
    <property type="entry name" value="PRK00278.1-2"/>
    <property type="match status" value="1"/>
</dbReference>
<keyword evidence="9 10" id="KW-0456">Lyase</keyword>
<comment type="similarity">
    <text evidence="10">Belongs to the TrpC family.</text>
</comment>
<evidence type="ECO:0000256" key="3">
    <source>
        <dbReference type="ARBA" id="ARBA00012362"/>
    </source>
</evidence>
<keyword evidence="5 10" id="KW-0028">Amino-acid biosynthesis</keyword>
<dbReference type="RefSeq" id="WP_167220708.1">
    <property type="nucleotide sequence ID" value="NZ_JAAQPH010000001.1"/>
</dbReference>
<accession>A0A967C2S5</accession>
<evidence type="ECO:0000256" key="4">
    <source>
        <dbReference type="ARBA" id="ARBA00018080"/>
    </source>
</evidence>
<evidence type="ECO:0000256" key="5">
    <source>
        <dbReference type="ARBA" id="ARBA00022605"/>
    </source>
</evidence>
<dbReference type="NCBIfam" id="NF001373">
    <property type="entry name" value="PRK00278.1-6"/>
    <property type="match status" value="1"/>
</dbReference>
<dbReference type="PROSITE" id="PS00614">
    <property type="entry name" value="IGPS"/>
    <property type="match status" value="1"/>
</dbReference>
<dbReference type="GO" id="GO:0004425">
    <property type="term" value="F:indole-3-glycerol-phosphate synthase activity"/>
    <property type="evidence" value="ECO:0007669"/>
    <property type="project" value="UniProtKB-UniRule"/>
</dbReference>
<reference evidence="12" key="1">
    <citation type="submission" date="2020-03" db="EMBL/GenBank/DDBJ databases">
        <title>Genome of Pelagibius litoralis DSM 21314T.</title>
        <authorList>
            <person name="Wang G."/>
        </authorList>
    </citation>
    <scope>NUCLEOTIDE SEQUENCE</scope>
    <source>
        <strain evidence="12">DSM 21314</strain>
    </source>
</reference>
<evidence type="ECO:0000256" key="7">
    <source>
        <dbReference type="ARBA" id="ARBA00022822"/>
    </source>
</evidence>
<dbReference type="PANTHER" id="PTHR22854">
    <property type="entry name" value="TRYPTOPHAN BIOSYNTHESIS PROTEIN"/>
    <property type="match status" value="1"/>
</dbReference>
<dbReference type="InterPro" id="IPR001468">
    <property type="entry name" value="Indole-3-GlycerolPSynthase_CS"/>
</dbReference>
<comment type="pathway">
    <text evidence="2 10">Amino-acid biosynthesis; L-tryptophan biosynthesis; L-tryptophan from chorismate: step 4/5.</text>
</comment>
<evidence type="ECO:0000256" key="8">
    <source>
        <dbReference type="ARBA" id="ARBA00023141"/>
    </source>
</evidence>
<protein>
    <recommendedName>
        <fullName evidence="4 10">Indole-3-glycerol phosphate synthase</fullName>
        <shortName evidence="10">IGPS</shortName>
        <ecNumber evidence="3 10">4.1.1.48</ecNumber>
    </recommendedName>
</protein>
<dbReference type="InterPro" id="IPR011060">
    <property type="entry name" value="RibuloseP-bd_barrel"/>
</dbReference>
<dbReference type="NCBIfam" id="NF001377">
    <property type="entry name" value="PRK00278.2-4"/>
    <property type="match status" value="1"/>
</dbReference>
<dbReference type="InterPro" id="IPR013798">
    <property type="entry name" value="Indole-3-glycerol_P_synth_dom"/>
</dbReference>
<keyword evidence="7 10" id="KW-0822">Tryptophan biosynthesis</keyword>
<keyword evidence="13" id="KW-1185">Reference proteome</keyword>
<dbReference type="PANTHER" id="PTHR22854:SF2">
    <property type="entry name" value="INDOLE-3-GLYCEROL-PHOSPHATE SYNTHASE"/>
    <property type="match status" value="1"/>
</dbReference>
<dbReference type="GO" id="GO:0004640">
    <property type="term" value="F:phosphoribosylanthranilate isomerase activity"/>
    <property type="evidence" value="ECO:0007669"/>
    <property type="project" value="TreeGrafter"/>
</dbReference>
<dbReference type="Gene3D" id="3.20.20.70">
    <property type="entry name" value="Aldolase class I"/>
    <property type="match status" value="1"/>
</dbReference>
<evidence type="ECO:0000259" key="11">
    <source>
        <dbReference type="Pfam" id="PF00218"/>
    </source>
</evidence>
<evidence type="ECO:0000256" key="10">
    <source>
        <dbReference type="HAMAP-Rule" id="MF_00134"/>
    </source>
</evidence>
<evidence type="ECO:0000256" key="2">
    <source>
        <dbReference type="ARBA" id="ARBA00004696"/>
    </source>
</evidence>
<dbReference type="EMBL" id="JAAQPH010000001">
    <property type="protein sequence ID" value="NIA67314.1"/>
    <property type="molecule type" value="Genomic_DNA"/>
</dbReference>
<organism evidence="12 13">
    <name type="scientific">Pelagibius litoralis</name>
    <dbReference type="NCBI Taxonomy" id="374515"/>
    <lineage>
        <taxon>Bacteria</taxon>
        <taxon>Pseudomonadati</taxon>
        <taxon>Pseudomonadota</taxon>
        <taxon>Alphaproteobacteria</taxon>
        <taxon>Rhodospirillales</taxon>
        <taxon>Rhodovibrionaceae</taxon>
        <taxon>Pelagibius</taxon>
    </lineage>
</organism>
<dbReference type="InterPro" id="IPR013785">
    <property type="entry name" value="Aldolase_TIM"/>
</dbReference>
<keyword evidence="8 10" id="KW-0057">Aromatic amino acid biosynthesis</keyword>
<proteinExistence type="inferred from homology"/>
<dbReference type="Pfam" id="PF00218">
    <property type="entry name" value="IGPS"/>
    <property type="match status" value="1"/>
</dbReference>
<dbReference type="SUPFAM" id="SSF51366">
    <property type="entry name" value="Ribulose-phoshate binding barrel"/>
    <property type="match status" value="1"/>
</dbReference>
<comment type="catalytic activity">
    <reaction evidence="1 10">
        <text>1-(2-carboxyphenylamino)-1-deoxy-D-ribulose 5-phosphate + H(+) = (1S,2R)-1-C-(indol-3-yl)glycerol 3-phosphate + CO2 + H2O</text>
        <dbReference type="Rhea" id="RHEA:23476"/>
        <dbReference type="ChEBI" id="CHEBI:15377"/>
        <dbReference type="ChEBI" id="CHEBI:15378"/>
        <dbReference type="ChEBI" id="CHEBI:16526"/>
        <dbReference type="ChEBI" id="CHEBI:58613"/>
        <dbReference type="ChEBI" id="CHEBI:58866"/>
        <dbReference type="EC" id="4.1.1.48"/>
    </reaction>
</comment>
<evidence type="ECO:0000256" key="9">
    <source>
        <dbReference type="ARBA" id="ARBA00023239"/>
    </source>
</evidence>
<keyword evidence="6 10" id="KW-0210">Decarboxylase</keyword>
<evidence type="ECO:0000256" key="6">
    <source>
        <dbReference type="ARBA" id="ARBA00022793"/>
    </source>
</evidence>
<evidence type="ECO:0000313" key="12">
    <source>
        <dbReference type="EMBL" id="NIA67314.1"/>
    </source>
</evidence>
<gene>
    <name evidence="10 12" type="primary">trpC</name>
    <name evidence="12" type="ORF">HBA54_01775</name>
</gene>
<dbReference type="Proteomes" id="UP000761264">
    <property type="component" value="Unassembled WGS sequence"/>
</dbReference>
<dbReference type="HAMAP" id="MF_00134_B">
    <property type="entry name" value="IGPS_B"/>
    <property type="match status" value="1"/>
</dbReference>
<dbReference type="FunFam" id="3.20.20.70:FF:000024">
    <property type="entry name" value="Indole-3-glycerol phosphate synthase"/>
    <property type="match status" value="1"/>
</dbReference>
<feature type="domain" description="Indole-3-glycerol phosphate synthase" evidence="11">
    <location>
        <begin position="9"/>
        <end position="262"/>
    </location>
</feature>
<dbReference type="EC" id="4.1.1.48" evidence="3 10"/>
<evidence type="ECO:0000313" key="13">
    <source>
        <dbReference type="Proteomes" id="UP000761264"/>
    </source>
</evidence>
<sequence>MTAGKGDVLQRICADKRVQVAASKQRAPLAAVQARAEAAGPPRGFRAALEQKAALGLNALICEIKKASPSKGLIRADFDPPRLAEAYLAGGAACLSILTDEPYFQGADDFLVAARAAVPLPCLRKDFMLDPYQILESRALGADCILLIMAALDDAQAEELETVALDLGMDVLIEVHDGEELDRALKLRSPLIGINNRNLKTLAVDLATTESLAPRLPADRLLVAESGLYAPADLARMAAVGARAFLIGESLMRQDDVTAATLTLVQPQHSSAAPEAAGSGL</sequence>
<dbReference type="InterPro" id="IPR045186">
    <property type="entry name" value="Indole-3-glycerol_P_synth"/>
</dbReference>
<dbReference type="AlphaFoldDB" id="A0A967C2S5"/>
<dbReference type="GO" id="GO:0000162">
    <property type="term" value="P:L-tryptophan biosynthetic process"/>
    <property type="evidence" value="ECO:0007669"/>
    <property type="project" value="UniProtKB-UniRule"/>
</dbReference>
<dbReference type="CDD" id="cd00331">
    <property type="entry name" value="IGPS"/>
    <property type="match status" value="1"/>
</dbReference>
<comment type="caution">
    <text evidence="12">The sequence shown here is derived from an EMBL/GenBank/DDBJ whole genome shotgun (WGS) entry which is preliminary data.</text>
</comment>
<evidence type="ECO:0000256" key="1">
    <source>
        <dbReference type="ARBA" id="ARBA00001633"/>
    </source>
</evidence>
<name>A0A967C2S5_9PROT</name>